<dbReference type="SMART" id="SM00493">
    <property type="entry name" value="TOPRIM"/>
    <property type="match status" value="1"/>
</dbReference>
<dbReference type="GO" id="GO:0008270">
    <property type="term" value="F:zinc ion binding"/>
    <property type="evidence" value="ECO:0007669"/>
    <property type="project" value="UniProtKB-UniRule"/>
</dbReference>
<evidence type="ECO:0000259" key="15">
    <source>
        <dbReference type="PROSITE" id="PS50880"/>
    </source>
</evidence>
<dbReference type="HAMAP" id="MF_00974">
    <property type="entry name" value="DNA_primase_DnaG"/>
    <property type="match status" value="1"/>
</dbReference>
<dbReference type="GO" id="GO:0005737">
    <property type="term" value="C:cytoplasm"/>
    <property type="evidence" value="ECO:0007669"/>
    <property type="project" value="TreeGrafter"/>
</dbReference>
<dbReference type="HOGENOM" id="CLU_013501_3_3_14"/>
<comment type="similarity">
    <text evidence="12 13">Belongs to the DnaG primase family.</text>
</comment>
<dbReference type="InterPro" id="IPR050219">
    <property type="entry name" value="DnaG_primase"/>
</dbReference>
<dbReference type="CDD" id="cd03364">
    <property type="entry name" value="TOPRIM_DnaG_primases"/>
    <property type="match status" value="1"/>
</dbReference>
<dbReference type="RefSeq" id="WP_030004598.1">
    <property type="nucleotide sequence ID" value="NC_022549.1"/>
</dbReference>
<evidence type="ECO:0000313" key="16">
    <source>
        <dbReference type="EMBL" id="CCV65738.1"/>
    </source>
</evidence>
<reference evidence="16 17" key="1">
    <citation type="journal article" date="2013" name="J. Mol. Microbiol. Biotechnol.">
        <title>Analysis of the Complete Genomes of Acholeplasma brassicae , A. palmae and A. laidlawii and Their Comparison to the Obligate Parasites from ' Candidatus Phytoplasma'.</title>
        <authorList>
            <person name="Kube M."/>
            <person name="Siewert C."/>
            <person name="Migdoll A.M."/>
            <person name="Duduk B."/>
            <person name="Holz S."/>
            <person name="Rabus R."/>
            <person name="Seemuller E."/>
            <person name="Mitrovic J."/>
            <person name="Muller I."/>
            <person name="Buttner C."/>
            <person name="Reinhardt R."/>
        </authorList>
    </citation>
    <scope>NUCLEOTIDE SEQUENCE [LARGE SCALE GENOMIC DNA]</scope>
    <source>
        <strain evidence="17">0502</strain>
    </source>
</reference>
<dbReference type="EMBL" id="FO681348">
    <property type="protein sequence ID" value="CCV65738.1"/>
    <property type="molecule type" value="Genomic_DNA"/>
</dbReference>
<protein>
    <recommendedName>
        <fullName evidence="12 13">DNA primase</fullName>
        <ecNumber evidence="12">2.7.7.101</ecNumber>
    </recommendedName>
</protein>
<dbReference type="InterPro" id="IPR006171">
    <property type="entry name" value="TOPRIM_dom"/>
</dbReference>
<dbReference type="Pfam" id="PF08275">
    <property type="entry name" value="DNAG_N"/>
    <property type="match status" value="1"/>
</dbReference>
<keyword evidence="11 12" id="KW-0804">Transcription</keyword>
<dbReference type="GO" id="GO:0003677">
    <property type="term" value="F:DNA binding"/>
    <property type="evidence" value="ECO:0007669"/>
    <property type="project" value="UniProtKB-KW"/>
</dbReference>
<evidence type="ECO:0000256" key="7">
    <source>
        <dbReference type="ARBA" id="ARBA00022771"/>
    </source>
</evidence>
<dbReference type="InterPro" id="IPR037068">
    <property type="entry name" value="DNA_primase_core_N_sf"/>
</dbReference>
<keyword evidence="8 12" id="KW-0862">Zinc</keyword>
<accession>U4KRH0</accession>
<dbReference type="GO" id="GO:1990077">
    <property type="term" value="C:primosome complex"/>
    <property type="evidence" value="ECO:0007669"/>
    <property type="project" value="UniProtKB-KW"/>
</dbReference>
<comment type="cofactor">
    <cofactor evidence="12 13 14">
        <name>Zn(2+)</name>
        <dbReference type="ChEBI" id="CHEBI:29105"/>
    </cofactor>
    <text evidence="12 13 14">Binds 1 zinc ion per monomer.</text>
</comment>
<evidence type="ECO:0000256" key="14">
    <source>
        <dbReference type="PIRSR" id="PIRSR002811-1"/>
    </source>
</evidence>
<dbReference type="Gene3D" id="3.40.1360.10">
    <property type="match status" value="1"/>
</dbReference>
<evidence type="ECO:0000256" key="1">
    <source>
        <dbReference type="ARBA" id="ARBA00022478"/>
    </source>
</evidence>
<dbReference type="PANTHER" id="PTHR30313">
    <property type="entry name" value="DNA PRIMASE"/>
    <property type="match status" value="1"/>
</dbReference>
<dbReference type="InterPro" id="IPR034151">
    <property type="entry name" value="TOPRIM_DnaG_bac"/>
</dbReference>
<evidence type="ECO:0000256" key="12">
    <source>
        <dbReference type="HAMAP-Rule" id="MF_00974"/>
    </source>
</evidence>
<feature type="zinc finger region" description="CHC2-type" evidence="12 14">
    <location>
        <begin position="38"/>
        <end position="62"/>
    </location>
</feature>
<dbReference type="STRING" id="61635.BN85307170"/>
<dbReference type="InterPro" id="IPR036977">
    <property type="entry name" value="DNA_primase_Znf_CHC2"/>
</dbReference>
<dbReference type="Pfam" id="PF01807">
    <property type="entry name" value="Zn_ribbon_DnaG"/>
    <property type="match status" value="1"/>
</dbReference>
<dbReference type="PROSITE" id="PS50880">
    <property type="entry name" value="TOPRIM"/>
    <property type="match status" value="1"/>
</dbReference>
<dbReference type="KEGG" id="abra:BN85307170"/>
<comment type="subunit">
    <text evidence="12">Monomer. Interacts with DnaB.</text>
</comment>
<proteinExistence type="inferred from homology"/>
<keyword evidence="6 12" id="KW-0479">Metal-binding</keyword>
<dbReference type="InterPro" id="IPR016136">
    <property type="entry name" value="DNA_helicase_N/primase_C"/>
</dbReference>
<keyword evidence="4 12" id="KW-0548">Nucleotidyltransferase</keyword>
<keyword evidence="10 12" id="KW-0238">DNA-binding</keyword>
<dbReference type="GO" id="GO:0006269">
    <property type="term" value="P:DNA replication, synthesis of primer"/>
    <property type="evidence" value="ECO:0007669"/>
    <property type="project" value="UniProtKB-UniRule"/>
</dbReference>
<dbReference type="Gene3D" id="1.10.860.10">
    <property type="entry name" value="DNAb Helicase, Chain A"/>
    <property type="match status" value="1"/>
</dbReference>
<dbReference type="FunFam" id="3.90.580.10:FF:000001">
    <property type="entry name" value="DNA primase"/>
    <property type="match status" value="1"/>
</dbReference>
<dbReference type="InterPro" id="IPR006295">
    <property type="entry name" value="DNA_primase_DnaG"/>
</dbReference>
<dbReference type="SUPFAM" id="SSF57783">
    <property type="entry name" value="Zinc beta-ribbon"/>
    <property type="match status" value="1"/>
</dbReference>
<dbReference type="InterPro" id="IPR002694">
    <property type="entry name" value="Znf_CHC2"/>
</dbReference>
<dbReference type="Gene3D" id="3.90.580.10">
    <property type="entry name" value="Zinc finger, CHC2-type domain"/>
    <property type="match status" value="1"/>
</dbReference>
<dbReference type="EC" id="2.7.7.101" evidence="12"/>
<keyword evidence="7 12" id="KW-0863">Zinc-finger</keyword>
<name>U4KRH0_9MOLU</name>
<evidence type="ECO:0000256" key="6">
    <source>
        <dbReference type="ARBA" id="ARBA00022723"/>
    </source>
</evidence>
<dbReference type="OrthoDB" id="9803773at2"/>
<keyword evidence="2 12" id="KW-0639">Primosome</keyword>
<dbReference type="NCBIfam" id="TIGR01391">
    <property type="entry name" value="dnaG"/>
    <property type="match status" value="1"/>
</dbReference>
<dbReference type="Proteomes" id="UP000032737">
    <property type="component" value="Chromosome"/>
</dbReference>
<evidence type="ECO:0000313" key="17">
    <source>
        <dbReference type="Proteomes" id="UP000032737"/>
    </source>
</evidence>
<evidence type="ECO:0000256" key="13">
    <source>
        <dbReference type="PIRNR" id="PIRNR002811"/>
    </source>
</evidence>
<dbReference type="PANTHER" id="PTHR30313:SF2">
    <property type="entry name" value="DNA PRIMASE"/>
    <property type="match status" value="1"/>
</dbReference>
<keyword evidence="3 12" id="KW-0808">Transferase</keyword>
<organism evidence="16 17">
    <name type="scientific">Acholeplasma brassicae</name>
    <dbReference type="NCBI Taxonomy" id="61635"/>
    <lineage>
        <taxon>Bacteria</taxon>
        <taxon>Bacillati</taxon>
        <taxon>Mycoplasmatota</taxon>
        <taxon>Mollicutes</taxon>
        <taxon>Acholeplasmatales</taxon>
        <taxon>Acholeplasmataceae</taxon>
        <taxon>Acholeplasma</taxon>
    </lineage>
</organism>
<comment type="function">
    <text evidence="12 13">RNA polymerase that catalyzes the synthesis of short RNA molecules used as primers for DNA polymerase during DNA replication.</text>
</comment>
<comment type="domain">
    <text evidence="12">Contains an N-terminal zinc-binding domain, a central core domain that contains the primase activity, and a C-terminal DnaB-binding domain.</text>
</comment>
<evidence type="ECO:0000256" key="2">
    <source>
        <dbReference type="ARBA" id="ARBA00022515"/>
    </source>
</evidence>
<evidence type="ECO:0000256" key="5">
    <source>
        <dbReference type="ARBA" id="ARBA00022705"/>
    </source>
</evidence>
<dbReference type="SMART" id="SM00400">
    <property type="entry name" value="ZnF_CHCC"/>
    <property type="match status" value="1"/>
</dbReference>
<dbReference type="InterPro" id="IPR030846">
    <property type="entry name" value="DnaG_bac"/>
</dbReference>
<dbReference type="GO" id="GO:0003899">
    <property type="term" value="F:DNA-directed RNA polymerase activity"/>
    <property type="evidence" value="ECO:0007669"/>
    <property type="project" value="UniProtKB-UniRule"/>
</dbReference>
<dbReference type="AlphaFoldDB" id="U4KRH0"/>
<dbReference type="Gene3D" id="3.90.980.10">
    <property type="entry name" value="DNA primase, catalytic core, N-terminal domain"/>
    <property type="match status" value="1"/>
</dbReference>
<keyword evidence="1 12" id="KW-0240">DNA-directed RNA polymerase</keyword>
<dbReference type="InterPro" id="IPR013264">
    <property type="entry name" value="DNAG_N"/>
</dbReference>
<dbReference type="GO" id="GO:0000428">
    <property type="term" value="C:DNA-directed RNA polymerase complex"/>
    <property type="evidence" value="ECO:0007669"/>
    <property type="project" value="UniProtKB-KW"/>
</dbReference>
<evidence type="ECO:0000256" key="11">
    <source>
        <dbReference type="ARBA" id="ARBA00023163"/>
    </source>
</evidence>
<keyword evidence="5 12" id="KW-0235">DNA replication</keyword>
<evidence type="ECO:0000256" key="4">
    <source>
        <dbReference type="ARBA" id="ARBA00022695"/>
    </source>
</evidence>
<gene>
    <name evidence="12 16" type="primary">dnaG</name>
    <name evidence="16" type="ORF">BN85307170</name>
</gene>
<evidence type="ECO:0000256" key="9">
    <source>
        <dbReference type="ARBA" id="ARBA00022842"/>
    </source>
</evidence>
<dbReference type="PIRSF" id="PIRSF002811">
    <property type="entry name" value="DnaG"/>
    <property type="match status" value="1"/>
</dbReference>
<keyword evidence="17" id="KW-1185">Reference proteome</keyword>
<feature type="domain" description="Toprim" evidence="15">
    <location>
        <begin position="253"/>
        <end position="332"/>
    </location>
</feature>
<sequence>MNIPRHVIDEIIEKTDIVALVSPYVKLTKKGKNYMGLCPFHEDKSPSFSVSTEKHLAKCMACGEGGNPITFYQKIKNVSFNQAAKALADQLNIKLDIEVEESKTLKEHDALKSTNAFYQFYLFNSESGKQALNYLYGREMTDEQIKHFEIGLAPKEKGDSLYQLLKSQGFEEEVMLSAGLIKQREDGTYYDLMTNRVTFPIHDDLDRVVGFSGRTLDKNDQIKYLNTPETVVFKKGEVLYHLSKAIRDIRLSKHVILHEGFFDVIASYKSELKNAVATMGTALTRQQAKLIKRMSNRIIVAYDGDKAGINATLKAIPLLLQEGLMVEVLSIPDGLDPDDFYKEYGKEKYEELYGQFLEDPFQFGYRIHKRGLDLTNSNDIQVFQKNVSDLLIYADKTVKEIYLKKLSSDIGVSVESLTIKKQAFQPKTQETNLDVTKKNQLPYKAKPYHSSLPRKFYKAEKQLLIVMMKNKEYAPRIEQALGTTKVVNIDMLKLRTILYMDYYQTNDVFEVEAFKHYLKDDHLIQVFEHEIIQSLEWRTTFVFKESDIEDLLNTMSLLMDIKEYKKIIDELKSVEESYTQTLLAERQKKLKNGIESRKKVNR</sequence>
<comment type="catalytic activity">
    <reaction evidence="12">
        <text>ssDNA + n NTP = ssDNA/pppN(pN)n-1 hybrid + (n-1) diphosphate.</text>
        <dbReference type="EC" id="2.7.7.101"/>
    </reaction>
</comment>
<evidence type="ECO:0000256" key="10">
    <source>
        <dbReference type="ARBA" id="ARBA00023125"/>
    </source>
</evidence>
<dbReference type="Pfam" id="PF13155">
    <property type="entry name" value="Toprim_2"/>
    <property type="match status" value="1"/>
</dbReference>
<keyword evidence="9" id="KW-0460">Magnesium</keyword>
<evidence type="ECO:0000256" key="8">
    <source>
        <dbReference type="ARBA" id="ARBA00022833"/>
    </source>
</evidence>
<evidence type="ECO:0000256" key="3">
    <source>
        <dbReference type="ARBA" id="ARBA00022679"/>
    </source>
</evidence>
<dbReference type="SUPFAM" id="SSF56731">
    <property type="entry name" value="DNA primase core"/>
    <property type="match status" value="1"/>
</dbReference>